<sequence>MNDKDKINFYLVSVILLTSVAIGALLSSYSTALYISNFPRSSLPYYFIFSGVISVLVMWILIPILETTDKKPILLTQIISIILAALYLILSWWPSKILSLIYTFLFVGIIPIYAANSWDIAESAFDIRFFKRFTNKFLAINSIGSGCISIFSYFGIDIWGQGFLIYFSLFLMIVNCLAITKVKLEQTTTSKSRTDSLSLRIYPLFLILAGFIALLNLVVVFANYQMMFRLSEAFDMTQITKFMTVFYLVLNFGAFFSQYYAKRILEGFGISALFIFSTVIIFIFLLPTIVNSNLYSITLFNEIIWIAYAVFISLGSQVALNALPLGLKNKGQIFINAITVNLARIVASFILLFFVYRYAFYPYMILAILALSIMLILSCKIKKFYGETLLASIKGKSFYLPVLEEEHDYHFLKGQVNSLLKSEDPIKIKLGLSILRGSKDKGMDKNLLNLFDNPDPLIRIEAYKASSDFKKLYLAQLTQQLQKETDPEATWQLLYLIFQKSPHSIMEKLDEYLHSSNSAYQAIATIAAIKYGEFSQVRDAIETLEKMTNSKDEDEKFFAVIALSEVSVGNPVDLLEKLINDKNYKVAKQAIKATHNMQDRRIAHLLIKKLSQSNICHDAMQSLLKIKIDVAPLIFRSSLKINVHRYKPLIRVLCNLNSLTTEKSLSRLISKAPFLLSIELAKQIALRATKFELSEPFKKNILSHIDEIIAELNTFNFLLQQQTNADKKNELLFRRQLAEKKLIYYLVAVIKPEKIMEIYPKLEAKSLSQEKNTEYEIALEYIDWLIDDRNLAKKFFASIEDQLQVSNLSSSQLKLDCWTKKILDHESSEGKAMDTVDKVFALRKVPIYAHIPAELLMSIAEECQFVEFSKGEKLIKIGDYPDKIYMILSGSVAVIHNGKIERYEKENDVVGLFVLLSGRKSQLEVVVNESSAMLEISRTVFEQLTNDYPEILREIAKYVVGIYIDVVESLGPNESIS</sequence>
<dbReference type="SMART" id="SM00100">
    <property type="entry name" value="cNMP"/>
    <property type="match status" value="1"/>
</dbReference>
<dbReference type="PROSITE" id="PS50042">
    <property type="entry name" value="CNMP_BINDING_3"/>
    <property type="match status" value="1"/>
</dbReference>
<feature type="transmembrane region" description="Helical" evidence="1">
    <location>
        <begin position="43"/>
        <end position="62"/>
    </location>
</feature>
<keyword evidence="1" id="KW-0812">Transmembrane</keyword>
<keyword evidence="1" id="KW-1133">Transmembrane helix</keyword>
<accession>A0A0W0SVR9</accession>
<feature type="transmembrane region" description="Helical" evidence="1">
    <location>
        <begin position="201"/>
        <end position="222"/>
    </location>
</feature>
<dbReference type="OrthoDB" id="5653586at2"/>
<dbReference type="InterPro" id="IPR000595">
    <property type="entry name" value="cNMP-bd_dom"/>
</dbReference>
<dbReference type="AlphaFoldDB" id="A0A0W0SVR9"/>
<gene>
    <name evidence="3" type="ORF">Ldro_1106</name>
</gene>
<feature type="transmembrane region" description="Helical" evidence="1">
    <location>
        <begin position="7"/>
        <end position="31"/>
    </location>
</feature>
<keyword evidence="1" id="KW-0472">Membrane</keyword>
<dbReference type="GO" id="GO:0003677">
    <property type="term" value="F:DNA binding"/>
    <property type="evidence" value="ECO:0007669"/>
    <property type="project" value="UniProtKB-KW"/>
</dbReference>
<dbReference type="InterPro" id="IPR016024">
    <property type="entry name" value="ARM-type_fold"/>
</dbReference>
<evidence type="ECO:0000256" key="1">
    <source>
        <dbReference type="SAM" id="Phobius"/>
    </source>
</evidence>
<dbReference type="InterPro" id="IPR036259">
    <property type="entry name" value="MFS_trans_sf"/>
</dbReference>
<feature type="transmembrane region" description="Helical" evidence="1">
    <location>
        <begin position="360"/>
        <end position="379"/>
    </location>
</feature>
<feature type="transmembrane region" description="Helical" evidence="1">
    <location>
        <begin position="74"/>
        <end position="93"/>
    </location>
</feature>
<organism evidence="3 4">
    <name type="scientific">Legionella drozanskii LLAP-1</name>
    <dbReference type="NCBI Taxonomy" id="1212489"/>
    <lineage>
        <taxon>Bacteria</taxon>
        <taxon>Pseudomonadati</taxon>
        <taxon>Pseudomonadota</taxon>
        <taxon>Gammaproteobacteria</taxon>
        <taxon>Legionellales</taxon>
        <taxon>Legionellaceae</taxon>
        <taxon>Legionella</taxon>
    </lineage>
</organism>
<dbReference type="EMBL" id="LNXY01000020">
    <property type="protein sequence ID" value="KTC87487.1"/>
    <property type="molecule type" value="Genomic_DNA"/>
</dbReference>
<evidence type="ECO:0000259" key="2">
    <source>
        <dbReference type="PROSITE" id="PS50042"/>
    </source>
</evidence>
<dbReference type="Proteomes" id="UP000054736">
    <property type="component" value="Unassembled WGS sequence"/>
</dbReference>
<feature type="transmembrane region" description="Helical" evidence="1">
    <location>
        <begin position="242"/>
        <end position="261"/>
    </location>
</feature>
<dbReference type="InterPro" id="IPR011989">
    <property type="entry name" value="ARM-like"/>
</dbReference>
<dbReference type="CDD" id="cd00038">
    <property type="entry name" value="CAP_ED"/>
    <property type="match status" value="1"/>
</dbReference>
<keyword evidence="4" id="KW-1185">Reference proteome</keyword>
<keyword evidence="3" id="KW-0238">DNA-binding</keyword>
<dbReference type="RefSeq" id="WP_058495420.1">
    <property type="nucleotide sequence ID" value="NZ_CAAAIU010000007.1"/>
</dbReference>
<dbReference type="InterPro" id="IPR018490">
    <property type="entry name" value="cNMP-bd_dom_sf"/>
</dbReference>
<feature type="transmembrane region" description="Helical" evidence="1">
    <location>
        <begin position="268"/>
        <end position="290"/>
    </location>
</feature>
<feature type="transmembrane region" description="Helical" evidence="1">
    <location>
        <begin position="162"/>
        <end position="180"/>
    </location>
</feature>
<feature type="domain" description="Cyclic nucleotide-binding" evidence="2">
    <location>
        <begin position="847"/>
        <end position="954"/>
    </location>
</feature>
<feature type="transmembrane region" description="Helical" evidence="1">
    <location>
        <begin position="137"/>
        <end position="156"/>
    </location>
</feature>
<comment type="caution">
    <text evidence="3">The sequence shown here is derived from an EMBL/GenBank/DDBJ whole genome shotgun (WGS) entry which is preliminary data.</text>
</comment>
<dbReference type="STRING" id="1212489.Ldro_1106"/>
<dbReference type="SUPFAM" id="SSF103473">
    <property type="entry name" value="MFS general substrate transporter"/>
    <property type="match status" value="2"/>
</dbReference>
<dbReference type="SUPFAM" id="SSF51206">
    <property type="entry name" value="cAMP-binding domain-like"/>
    <property type="match status" value="1"/>
</dbReference>
<dbReference type="SUPFAM" id="SSF48371">
    <property type="entry name" value="ARM repeat"/>
    <property type="match status" value="1"/>
</dbReference>
<feature type="transmembrane region" description="Helical" evidence="1">
    <location>
        <begin position="99"/>
        <end position="116"/>
    </location>
</feature>
<dbReference type="CDD" id="cd06174">
    <property type="entry name" value="MFS"/>
    <property type="match status" value="1"/>
</dbReference>
<dbReference type="Pfam" id="PF00027">
    <property type="entry name" value="cNMP_binding"/>
    <property type="match status" value="1"/>
</dbReference>
<dbReference type="PATRIC" id="fig|1212489.4.peg.1164"/>
<dbReference type="Gene3D" id="2.60.120.10">
    <property type="entry name" value="Jelly Rolls"/>
    <property type="match status" value="1"/>
</dbReference>
<feature type="transmembrane region" description="Helical" evidence="1">
    <location>
        <begin position="302"/>
        <end position="321"/>
    </location>
</feature>
<dbReference type="Gene3D" id="1.25.10.10">
    <property type="entry name" value="Leucine-rich Repeat Variant"/>
    <property type="match status" value="1"/>
</dbReference>
<name>A0A0W0SVR9_9GAMM</name>
<dbReference type="InterPro" id="IPR014710">
    <property type="entry name" value="RmlC-like_jellyroll"/>
</dbReference>
<proteinExistence type="predicted"/>
<protein>
    <submittedName>
        <fullName evidence="3">DNA-binding transcriptional dual regulator Crp</fullName>
    </submittedName>
</protein>
<evidence type="ECO:0000313" key="4">
    <source>
        <dbReference type="Proteomes" id="UP000054736"/>
    </source>
</evidence>
<reference evidence="3 4" key="1">
    <citation type="submission" date="2015-11" db="EMBL/GenBank/DDBJ databases">
        <title>Genomic analysis of 38 Legionella species identifies large and diverse effector repertoires.</title>
        <authorList>
            <person name="Burstein D."/>
            <person name="Amaro F."/>
            <person name="Zusman T."/>
            <person name="Lifshitz Z."/>
            <person name="Cohen O."/>
            <person name="Gilbert J.A."/>
            <person name="Pupko T."/>
            <person name="Shuman H.A."/>
            <person name="Segal G."/>
        </authorList>
    </citation>
    <scope>NUCLEOTIDE SEQUENCE [LARGE SCALE GENOMIC DNA]</scope>
    <source>
        <strain evidence="3 4">ATCC 700990</strain>
    </source>
</reference>
<feature type="transmembrane region" description="Helical" evidence="1">
    <location>
        <begin position="333"/>
        <end position="354"/>
    </location>
</feature>
<evidence type="ECO:0000313" key="3">
    <source>
        <dbReference type="EMBL" id="KTC87487.1"/>
    </source>
</evidence>